<reference evidence="1" key="1">
    <citation type="submission" date="2021-02" db="EMBL/GenBank/DDBJ databases">
        <authorList>
            <person name="Dougan E. K."/>
            <person name="Rhodes N."/>
            <person name="Thang M."/>
            <person name="Chan C."/>
        </authorList>
    </citation>
    <scope>NUCLEOTIDE SEQUENCE</scope>
</reference>
<dbReference type="Proteomes" id="UP000604046">
    <property type="component" value="Unassembled WGS sequence"/>
</dbReference>
<protein>
    <submittedName>
        <fullName evidence="1">Uncharacterized protein</fullName>
    </submittedName>
</protein>
<proteinExistence type="predicted"/>
<comment type="caution">
    <text evidence="1">The sequence shown here is derived from an EMBL/GenBank/DDBJ whole genome shotgun (WGS) entry which is preliminary data.</text>
</comment>
<keyword evidence="2" id="KW-1185">Reference proteome</keyword>
<gene>
    <name evidence="1" type="ORF">SNAT2548_LOCUS35164</name>
</gene>
<dbReference type="AlphaFoldDB" id="A0A812VGL3"/>
<evidence type="ECO:0000313" key="1">
    <source>
        <dbReference type="EMBL" id="CAE7618713.1"/>
    </source>
</evidence>
<name>A0A812VGL3_9DINO</name>
<organism evidence="1 2">
    <name type="scientific">Symbiodinium natans</name>
    <dbReference type="NCBI Taxonomy" id="878477"/>
    <lineage>
        <taxon>Eukaryota</taxon>
        <taxon>Sar</taxon>
        <taxon>Alveolata</taxon>
        <taxon>Dinophyceae</taxon>
        <taxon>Suessiales</taxon>
        <taxon>Symbiodiniaceae</taxon>
        <taxon>Symbiodinium</taxon>
    </lineage>
</organism>
<sequence length="117" mass="13025">MSFAMHALGLYCVKAVLDSGRVRGVRAEHFKRKRALRQRDPLTVAQVIVLEKCVMDADAADKDRIAADFFLVCIYGRLRYSDAQHITIFPSHGQHMENRKGGGRGVRSTFDAAGSNC</sequence>
<dbReference type="EMBL" id="CAJNDS010002849">
    <property type="protein sequence ID" value="CAE7618713.1"/>
    <property type="molecule type" value="Genomic_DNA"/>
</dbReference>
<evidence type="ECO:0000313" key="2">
    <source>
        <dbReference type="Proteomes" id="UP000604046"/>
    </source>
</evidence>
<accession>A0A812VGL3</accession>